<dbReference type="CDD" id="cd06558">
    <property type="entry name" value="crotonase-like"/>
    <property type="match status" value="1"/>
</dbReference>
<dbReference type="EMBL" id="JACCBE010000001">
    <property type="protein sequence ID" value="NYD57607.1"/>
    <property type="molecule type" value="Genomic_DNA"/>
</dbReference>
<dbReference type="PANTHER" id="PTHR11941">
    <property type="entry name" value="ENOYL-COA HYDRATASE-RELATED"/>
    <property type="match status" value="1"/>
</dbReference>
<accession>A0A7Y9JQ25</accession>
<dbReference type="AlphaFoldDB" id="A0A7Y9JQ25"/>
<organism evidence="3 4">
    <name type="scientific">Nocardioides marinisabuli</name>
    <dbReference type="NCBI Taxonomy" id="419476"/>
    <lineage>
        <taxon>Bacteria</taxon>
        <taxon>Bacillati</taxon>
        <taxon>Actinomycetota</taxon>
        <taxon>Actinomycetes</taxon>
        <taxon>Propionibacteriales</taxon>
        <taxon>Nocardioidaceae</taxon>
        <taxon>Nocardioides</taxon>
    </lineage>
</organism>
<dbReference type="PANTHER" id="PTHR11941:SF54">
    <property type="entry name" value="ENOYL-COA HYDRATASE, MITOCHONDRIAL"/>
    <property type="match status" value="1"/>
</dbReference>
<evidence type="ECO:0000256" key="2">
    <source>
        <dbReference type="RuleBase" id="RU003707"/>
    </source>
</evidence>
<gene>
    <name evidence="3" type="ORF">BKA08_001845</name>
</gene>
<dbReference type="PROSITE" id="PS00166">
    <property type="entry name" value="ENOYL_COA_HYDRATASE"/>
    <property type="match status" value="1"/>
</dbReference>
<reference evidence="3 4" key="1">
    <citation type="submission" date="2020-07" db="EMBL/GenBank/DDBJ databases">
        <title>Sequencing the genomes of 1000 actinobacteria strains.</title>
        <authorList>
            <person name="Klenk H.-P."/>
        </authorList>
    </citation>
    <scope>NUCLEOTIDE SEQUENCE [LARGE SCALE GENOMIC DNA]</scope>
    <source>
        <strain evidence="3 4">DSM 18965</strain>
    </source>
</reference>
<keyword evidence="4" id="KW-1185">Reference proteome</keyword>
<dbReference type="GO" id="GO:0006635">
    <property type="term" value="P:fatty acid beta-oxidation"/>
    <property type="evidence" value="ECO:0007669"/>
    <property type="project" value="TreeGrafter"/>
</dbReference>
<evidence type="ECO:0000256" key="1">
    <source>
        <dbReference type="ARBA" id="ARBA00005254"/>
    </source>
</evidence>
<dbReference type="Proteomes" id="UP000516957">
    <property type="component" value="Unassembled WGS sequence"/>
</dbReference>
<dbReference type="SUPFAM" id="SSF52096">
    <property type="entry name" value="ClpP/crotonase"/>
    <property type="match status" value="1"/>
</dbReference>
<dbReference type="Gene3D" id="3.90.226.10">
    <property type="entry name" value="2-enoyl-CoA Hydratase, Chain A, domain 1"/>
    <property type="match status" value="1"/>
</dbReference>
<dbReference type="Pfam" id="PF00378">
    <property type="entry name" value="ECH_1"/>
    <property type="match status" value="1"/>
</dbReference>
<proteinExistence type="inferred from homology"/>
<protein>
    <submittedName>
        <fullName evidence="3">Enoyl-CoA hydratase/carnithine racemase</fullName>
    </submittedName>
</protein>
<sequence length="245" mass="25340">MSTMLQRTVPSALVTTQRRGELLLVGLDRPAKLNALSTELEQALLDVLVAATTSDARAVVLHGTGRSFCAGADTSQLARDPAQVAAYYRSSGRVHEALAGLGVPTVAALHGHCLGGGLELALACDLRVADTTAVLGLPEVGLGILPGSGGLTRLTRMLGPGLARRLILLGERIDAEQADAWGLLAAVVPEGEALARACELAERLAATPRHVHEWACRAIDAASEAPAATSLLVEQLAYAALSDAH</sequence>
<dbReference type="InterPro" id="IPR001753">
    <property type="entry name" value="Enoyl-CoA_hydra/iso"/>
</dbReference>
<dbReference type="InterPro" id="IPR018376">
    <property type="entry name" value="Enoyl-CoA_hyd/isom_CS"/>
</dbReference>
<name>A0A7Y9JQ25_9ACTN</name>
<evidence type="ECO:0000313" key="3">
    <source>
        <dbReference type="EMBL" id="NYD57607.1"/>
    </source>
</evidence>
<evidence type="ECO:0000313" key="4">
    <source>
        <dbReference type="Proteomes" id="UP000516957"/>
    </source>
</evidence>
<dbReference type="InterPro" id="IPR029045">
    <property type="entry name" value="ClpP/crotonase-like_dom_sf"/>
</dbReference>
<comment type="similarity">
    <text evidence="1 2">Belongs to the enoyl-CoA hydratase/isomerase family.</text>
</comment>
<comment type="caution">
    <text evidence="3">The sequence shown here is derived from an EMBL/GenBank/DDBJ whole genome shotgun (WGS) entry which is preliminary data.</text>
</comment>
<dbReference type="GO" id="GO:0003824">
    <property type="term" value="F:catalytic activity"/>
    <property type="evidence" value="ECO:0007669"/>
    <property type="project" value="InterPro"/>
</dbReference>